<dbReference type="RefSeq" id="WP_163285572.1">
    <property type="nucleotide sequence ID" value="NZ_JAAGVY010000021.1"/>
</dbReference>
<evidence type="ECO:0000313" key="4">
    <source>
        <dbReference type="Proteomes" id="UP000486602"/>
    </source>
</evidence>
<proteinExistence type="predicted"/>
<gene>
    <name evidence="3" type="ORF">G3O08_11765</name>
</gene>
<keyword evidence="1" id="KW-0472">Membrane</keyword>
<dbReference type="EMBL" id="JAAGVY010000021">
    <property type="protein sequence ID" value="NEN24179.1"/>
    <property type="molecule type" value="Genomic_DNA"/>
</dbReference>
<dbReference type="AlphaFoldDB" id="A0A7K3WR70"/>
<feature type="domain" description="DUF4190" evidence="2">
    <location>
        <begin position="170"/>
        <end position="231"/>
    </location>
</feature>
<dbReference type="InterPro" id="IPR025241">
    <property type="entry name" value="DUF4190"/>
</dbReference>
<reference evidence="3 4" key="1">
    <citation type="submission" date="2020-02" db="EMBL/GenBank/DDBJ databases">
        <title>Out from the shadows clarifying the taxonomy of the family Cryomorphaceae and related taxa by utilizing the GTDB taxonomic framework.</title>
        <authorList>
            <person name="Bowman J.P."/>
        </authorList>
    </citation>
    <scope>NUCLEOTIDE SEQUENCE [LARGE SCALE GENOMIC DNA]</scope>
    <source>
        <strain evidence="3 4">QSSC 1-22</strain>
    </source>
</reference>
<dbReference type="Pfam" id="PF13828">
    <property type="entry name" value="DUF4190"/>
    <property type="match status" value="1"/>
</dbReference>
<keyword evidence="1" id="KW-1133">Transmembrane helix</keyword>
<organism evidence="3 4">
    <name type="scientific">Cryomorpha ignava</name>
    <dbReference type="NCBI Taxonomy" id="101383"/>
    <lineage>
        <taxon>Bacteria</taxon>
        <taxon>Pseudomonadati</taxon>
        <taxon>Bacteroidota</taxon>
        <taxon>Flavobacteriia</taxon>
        <taxon>Flavobacteriales</taxon>
        <taxon>Cryomorphaceae</taxon>
        <taxon>Cryomorpha</taxon>
    </lineage>
</organism>
<feature type="transmembrane region" description="Helical" evidence="1">
    <location>
        <begin position="214"/>
        <end position="236"/>
    </location>
</feature>
<accession>A0A7K3WR70</accession>
<evidence type="ECO:0000256" key="1">
    <source>
        <dbReference type="SAM" id="Phobius"/>
    </source>
</evidence>
<comment type="caution">
    <text evidence="3">The sequence shown here is derived from an EMBL/GenBank/DDBJ whole genome shotgun (WGS) entry which is preliminary data.</text>
</comment>
<sequence>MMKTSILISNLLNIRLLFFALISLILFSCKSGETIADKGIIQKRKYQKGYHVNIKSPFDSNNNSVHIEKTSEETFTASLRASLPSKSIEPVLAKPVAKESKLKAESIDVKRPKKTKADNTLANEYVKEASASLDKSVLLKSEKNFYSNKNQIQNQPQDYYSARRLSTVSLLSFIFGVLSLFILGIPFGIAAVVLGIIGIVQVEKNRDIYKGQGFAIAGLIIGLISVVILLAVLSAAA</sequence>
<keyword evidence="4" id="KW-1185">Reference proteome</keyword>
<evidence type="ECO:0000259" key="2">
    <source>
        <dbReference type="Pfam" id="PF13828"/>
    </source>
</evidence>
<feature type="transmembrane region" description="Helical" evidence="1">
    <location>
        <begin position="170"/>
        <end position="202"/>
    </location>
</feature>
<name>A0A7K3WR70_9FLAO</name>
<dbReference type="PROSITE" id="PS51257">
    <property type="entry name" value="PROKAR_LIPOPROTEIN"/>
    <property type="match status" value="1"/>
</dbReference>
<protein>
    <submittedName>
        <fullName evidence="3">DUF4190 domain-containing protein</fullName>
    </submittedName>
</protein>
<keyword evidence="1" id="KW-0812">Transmembrane</keyword>
<dbReference type="Proteomes" id="UP000486602">
    <property type="component" value="Unassembled WGS sequence"/>
</dbReference>
<evidence type="ECO:0000313" key="3">
    <source>
        <dbReference type="EMBL" id="NEN24179.1"/>
    </source>
</evidence>